<dbReference type="Pfam" id="PF00158">
    <property type="entry name" value="Sigma54_activat"/>
    <property type="match status" value="1"/>
</dbReference>
<dbReference type="AlphaFoldDB" id="A0A5C7FL49"/>
<dbReference type="Pfam" id="PF25601">
    <property type="entry name" value="AAA_lid_14"/>
    <property type="match status" value="1"/>
</dbReference>
<dbReference type="Gene3D" id="3.30.450.20">
    <property type="entry name" value="PAS domain"/>
    <property type="match status" value="5"/>
</dbReference>
<dbReference type="PANTHER" id="PTHR32071">
    <property type="entry name" value="TRANSCRIPTIONAL REGULATORY PROTEIN"/>
    <property type="match status" value="1"/>
</dbReference>
<dbReference type="GO" id="GO:0005524">
    <property type="term" value="F:ATP binding"/>
    <property type="evidence" value="ECO:0007669"/>
    <property type="project" value="UniProtKB-KW"/>
</dbReference>
<evidence type="ECO:0000313" key="10">
    <source>
        <dbReference type="EMBL" id="TXF90763.1"/>
    </source>
</evidence>
<dbReference type="Gene3D" id="1.10.10.60">
    <property type="entry name" value="Homeodomain-like"/>
    <property type="match status" value="1"/>
</dbReference>
<evidence type="ECO:0000256" key="2">
    <source>
        <dbReference type="ARBA" id="ARBA00022840"/>
    </source>
</evidence>
<dbReference type="InterPro" id="IPR025944">
    <property type="entry name" value="Sigma_54_int_dom_CS"/>
</dbReference>
<evidence type="ECO:0000259" key="7">
    <source>
        <dbReference type="PROSITE" id="PS50045"/>
    </source>
</evidence>
<evidence type="ECO:0000256" key="4">
    <source>
        <dbReference type="ARBA" id="ARBA00023125"/>
    </source>
</evidence>
<feature type="domain" description="PAS" evidence="8">
    <location>
        <begin position="242"/>
        <end position="276"/>
    </location>
</feature>
<dbReference type="PROSITE" id="PS50112">
    <property type="entry name" value="PAS"/>
    <property type="match status" value="3"/>
</dbReference>
<feature type="domain" description="PAC" evidence="9">
    <location>
        <begin position="535"/>
        <end position="585"/>
    </location>
</feature>
<protein>
    <submittedName>
        <fullName evidence="10">PAS domain S-box protein</fullName>
    </submittedName>
</protein>
<keyword evidence="1" id="KW-0547">Nucleotide-binding</keyword>
<dbReference type="InterPro" id="IPR000014">
    <property type="entry name" value="PAS"/>
</dbReference>
<evidence type="ECO:0000256" key="1">
    <source>
        <dbReference type="ARBA" id="ARBA00022741"/>
    </source>
</evidence>
<dbReference type="InterPro" id="IPR025943">
    <property type="entry name" value="Sigma_54_int_dom_ATP-bd_2"/>
</dbReference>
<dbReference type="InterPro" id="IPR058031">
    <property type="entry name" value="AAA_lid_NorR"/>
</dbReference>
<dbReference type="FunFam" id="3.40.50.300:FF:000006">
    <property type="entry name" value="DNA-binding transcriptional regulator NtrC"/>
    <property type="match status" value="1"/>
</dbReference>
<dbReference type="InterPro" id="IPR027417">
    <property type="entry name" value="P-loop_NTPase"/>
</dbReference>
<dbReference type="Gene3D" id="3.40.50.300">
    <property type="entry name" value="P-loop containing nucleotide triphosphate hydrolases"/>
    <property type="match status" value="1"/>
</dbReference>
<keyword evidence="6" id="KW-0175">Coiled coil</keyword>
<dbReference type="PANTHER" id="PTHR32071:SF117">
    <property type="entry name" value="PTS-DEPENDENT DIHYDROXYACETONE KINASE OPERON REGULATORY PROTEIN-RELATED"/>
    <property type="match status" value="1"/>
</dbReference>
<keyword evidence="5" id="KW-0804">Transcription</keyword>
<feature type="coiled-coil region" evidence="6">
    <location>
        <begin position="576"/>
        <end position="607"/>
    </location>
</feature>
<dbReference type="SMART" id="SM00382">
    <property type="entry name" value="AAA"/>
    <property type="match status" value="1"/>
</dbReference>
<keyword evidence="11" id="KW-1185">Reference proteome</keyword>
<keyword evidence="4" id="KW-0238">DNA-binding</keyword>
<dbReference type="Pfam" id="PF13426">
    <property type="entry name" value="PAS_9"/>
    <property type="match status" value="4"/>
</dbReference>
<dbReference type="GO" id="GO:0006355">
    <property type="term" value="P:regulation of DNA-templated transcription"/>
    <property type="evidence" value="ECO:0007669"/>
    <property type="project" value="InterPro"/>
</dbReference>
<evidence type="ECO:0000256" key="3">
    <source>
        <dbReference type="ARBA" id="ARBA00023015"/>
    </source>
</evidence>
<dbReference type="SUPFAM" id="SSF52540">
    <property type="entry name" value="P-loop containing nucleoside triphosphate hydrolases"/>
    <property type="match status" value="1"/>
</dbReference>
<accession>A0A5C7FL49</accession>
<dbReference type="InterPro" id="IPR035965">
    <property type="entry name" value="PAS-like_dom_sf"/>
</dbReference>
<dbReference type="GO" id="GO:0003677">
    <property type="term" value="F:DNA binding"/>
    <property type="evidence" value="ECO:0007669"/>
    <property type="project" value="UniProtKB-KW"/>
</dbReference>
<keyword evidence="2" id="KW-0067">ATP-binding</keyword>
<dbReference type="PROSITE" id="PS00675">
    <property type="entry name" value="SIGMA54_INTERACT_1"/>
    <property type="match status" value="1"/>
</dbReference>
<dbReference type="OrthoDB" id="9782110at2"/>
<feature type="domain" description="PAS" evidence="8">
    <location>
        <begin position="1"/>
        <end position="39"/>
    </location>
</feature>
<dbReference type="CDD" id="cd00009">
    <property type="entry name" value="AAA"/>
    <property type="match status" value="1"/>
</dbReference>
<keyword evidence="3" id="KW-0805">Transcription regulation</keyword>
<dbReference type="SMART" id="SM00086">
    <property type="entry name" value="PAC"/>
    <property type="match status" value="2"/>
</dbReference>
<feature type="domain" description="PAS" evidence="8">
    <location>
        <begin position="472"/>
        <end position="516"/>
    </location>
</feature>
<dbReference type="PROSITE" id="PS50113">
    <property type="entry name" value="PAC"/>
    <property type="match status" value="1"/>
</dbReference>
<sequence>MFSQLSVPMLLIEDSSRVIALNPAAARLFKMEPEELEGQFWSGLDGQLNQIIWKKRLRELEDKGSFVYNTDLVTSDELLRPVEVEMVRTGEGLTLIYLHNLLAEGIDEADLELMSNDGNVGFWMYNRVDDVLYMSPYLRELAGLDESKSAREVAYQLQERILPSDWDRIRPQVKELLDEAGAFDQLLHFTGSRGTMNLRFFAQSSGNALHVTRLFGMIRQENDLIATDHVDSISGELAAFSIDQAKDLIFWTRPDGTVPYANQAASDLLGYTREELQKMHAGAYTIGFKGERVEAWWEKMRSERADQSIWEVVDKEGNHYLLDASITYLRFGKEEYTVGFCRNITELEIARRRQAILEFTLDHSKELILWLKEDGTIHFVNETFLERTGADLSDIEGKHISMFLDLPDEHIRQEAKARLESGETLTGEMELKLMSGKKLAVKIRISNLTYGGEVYSCIYLQDMTAKRERDIQLKLSAEALDSAADCILWLNVDLRINYINGTLLDLIGRKREDIIGAKYSKVFPQLDQKSIFEEQTLNIDVISNSGEELTINLNVSRITDNNQSFFMLVGRDMTGQREREQSLETAYEEIRRLKDNLEDENVTLREEVGSGYNVNNIITVSPKYKKVLHQIGQVADVDTTVLITGETGTGKELLARAIHQLSERSDQALIKVNCAALPENLIESELFGHEKGAYTGAVGRKRGRFEMADGGTLFLDEIGELPLDLQSKLLRALQEGEFERLGGTETLNVDVRLVAATNRNLQEMVRQGSFRADLYYRLNVFPIENMALRERPEDIPVLVEHFTRKFAKRQNKKVTKINSSDLAKLKKYSFPGNIRELENLVERAVVLCNSETLSIPLNVQQEKTVKGEAPFLQFEEMQRQHIINALIMTEGRVTGPNGAGVILGLNDRTLVSKMRKLDIKKIDYLKAYE</sequence>
<dbReference type="InterPro" id="IPR002078">
    <property type="entry name" value="Sigma_54_int"/>
</dbReference>
<evidence type="ECO:0000313" key="11">
    <source>
        <dbReference type="Proteomes" id="UP000321907"/>
    </source>
</evidence>
<gene>
    <name evidence="10" type="ORF">FUA23_04810</name>
</gene>
<dbReference type="PROSITE" id="PS00688">
    <property type="entry name" value="SIGMA54_INTERACT_3"/>
    <property type="match status" value="1"/>
</dbReference>
<dbReference type="SMART" id="SM00091">
    <property type="entry name" value="PAS"/>
    <property type="match status" value="5"/>
</dbReference>
<organism evidence="10 11">
    <name type="scientific">Neolewinella aurantiaca</name>
    <dbReference type="NCBI Taxonomy" id="2602767"/>
    <lineage>
        <taxon>Bacteria</taxon>
        <taxon>Pseudomonadati</taxon>
        <taxon>Bacteroidota</taxon>
        <taxon>Saprospiria</taxon>
        <taxon>Saprospirales</taxon>
        <taxon>Lewinellaceae</taxon>
        <taxon>Neolewinella</taxon>
    </lineage>
</organism>
<evidence type="ECO:0000256" key="5">
    <source>
        <dbReference type="ARBA" id="ARBA00023163"/>
    </source>
</evidence>
<name>A0A5C7FL49_9BACT</name>
<dbReference type="CDD" id="cd00130">
    <property type="entry name" value="PAS"/>
    <property type="match status" value="3"/>
</dbReference>
<dbReference type="SUPFAM" id="SSF55785">
    <property type="entry name" value="PYP-like sensor domain (PAS domain)"/>
    <property type="match status" value="4"/>
</dbReference>
<feature type="domain" description="Sigma-54 factor interaction" evidence="7">
    <location>
        <begin position="617"/>
        <end position="846"/>
    </location>
</feature>
<comment type="caution">
    <text evidence="10">The sequence shown here is derived from an EMBL/GenBank/DDBJ whole genome shotgun (WGS) entry which is preliminary data.</text>
</comment>
<dbReference type="EMBL" id="VOXD01000005">
    <property type="protein sequence ID" value="TXF90763.1"/>
    <property type="molecule type" value="Genomic_DNA"/>
</dbReference>
<dbReference type="PROSITE" id="PS50045">
    <property type="entry name" value="SIGMA54_INTERACT_4"/>
    <property type="match status" value="1"/>
</dbReference>
<dbReference type="InterPro" id="IPR001610">
    <property type="entry name" value="PAC"/>
</dbReference>
<evidence type="ECO:0000256" key="6">
    <source>
        <dbReference type="SAM" id="Coils"/>
    </source>
</evidence>
<dbReference type="InterPro" id="IPR000700">
    <property type="entry name" value="PAS-assoc_C"/>
</dbReference>
<dbReference type="RefSeq" id="WP_147929591.1">
    <property type="nucleotide sequence ID" value="NZ_VOXD01000005.1"/>
</dbReference>
<dbReference type="InterPro" id="IPR003593">
    <property type="entry name" value="AAA+_ATPase"/>
</dbReference>
<evidence type="ECO:0000259" key="9">
    <source>
        <dbReference type="PROSITE" id="PS50113"/>
    </source>
</evidence>
<dbReference type="Gene3D" id="1.10.8.60">
    <property type="match status" value="1"/>
</dbReference>
<dbReference type="InterPro" id="IPR025662">
    <property type="entry name" value="Sigma_54_int_dom_ATP-bd_1"/>
</dbReference>
<reference evidence="10 11" key="1">
    <citation type="submission" date="2019-08" db="EMBL/GenBank/DDBJ databases">
        <title>Lewinella sp. strain SSH13 Genome sequencing and assembly.</title>
        <authorList>
            <person name="Kim I."/>
        </authorList>
    </citation>
    <scope>NUCLEOTIDE SEQUENCE [LARGE SCALE GENOMIC DNA]</scope>
    <source>
        <strain evidence="10 11">SSH13</strain>
    </source>
</reference>
<evidence type="ECO:0000259" key="8">
    <source>
        <dbReference type="PROSITE" id="PS50112"/>
    </source>
</evidence>
<dbReference type="Proteomes" id="UP000321907">
    <property type="component" value="Unassembled WGS sequence"/>
</dbReference>
<dbReference type="PROSITE" id="PS00676">
    <property type="entry name" value="SIGMA54_INTERACT_2"/>
    <property type="match status" value="1"/>
</dbReference>
<dbReference type="NCBIfam" id="TIGR00229">
    <property type="entry name" value="sensory_box"/>
    <property type="match status" value="3"/>
</dbReference>
<proteinExistence type="predicted"/>